<dbReference type="Proteomes" id="UP000655830">
    <property type="component" value="Unassembled WGS sequence"/>
</dbReference>
<gene>
    <name evidence="2" type="ORF">H8718_07225</name>
</gene>
<dbReference type="Pfam" id="PF02557">
    <property type="entry name" value="VanY"/>
    <property type="match status" value="1"/>
</dbReference>
<dbReference type="PANTHER" id="PTHR34385:SF1">
    <property type="entry name" value="PEPTIDOGLYCAN L-ALANYL-D-GLUTAMATE ENDOPEPTIDASE CWLK"/>
    <property type="match status" value="1"/>
</dbReference>
<dbReference type="AlphaFoldDB" id="A0A926EIR9"/>
<dbReference type="InterPro" id="IPR052179">
    <property type="entry name" value="DD-CPase-like"/>
</dbReference>
<dbReference type="GO" id="GO:0006508">
    <property type="term" value="P:proteolysis"/>
    <property type="evidence" value="ECO:0007669"/>
    <property type="project" value="InterPro"/>
</dbReference>
<feature type="domain" description="D-alanyl-D-alanine carboxypeptidase-like core" evidence="1">
    <location>
        <begin position="31"/>
        <end position="169"/>
    </location>
</feature>
<dbReference type="EMBL" id="JACRSY010000009">
    <property type="protein sequence ID" value="MBC8579315.1"/>
    <property type="molecule type" value="Genomic_DNA"/>
</dbReference>
<dbReference type="RefSeq" id="WP_249332428.1">
    <property type="nucleotide sequence ID" value="NZ_JACRSY010000009.1"/>
</dbReference>
<sequence length="193" mass="23145">MYKLSIVNEDRPLDALYIPESLVCEPVMHIWLVKEVYEAFYEMNRALQREGLPSIYGRRGYLCFAYQKKLFQNEVQKNIRQGLKAELAYEKARRTLMPPGCSEHQLGLCIDIALHHMQQDNSISIYEESPQFHWMREYATSYGFILRYPKDKMFYTKFSYRPWHYRYVGIGHAKKMAKLGLCLEEYYEAFYKE</sequence>
<comment type="caution">
    <text evidence="2">The sequence shown here is derived from an EMBL/GenBank/DDBJ whole genome shotgun (WGS) entry which is preliminary data.</text>
</comment>
<dbReference type="CDD" id="cd14852">
    <property type="entry name" value="LD-carboxypeptidase"/>
    <property type="match status" value="1"/>
</dbReference>
<keyword evidence="3" id="KW-1185">Reference proteome</keyword>
<dbReference type="SUPFAM" id="SSF55166">
    <property type="entry name" value="Hedgehog/DD-peptidase"/>
    <property type="match status" value="1"/>
</dbReference>
<evidence type="ECO:0000313" key="3">
    <source>
        <dbReference type="Proteomes" id="UP000655830"/>
    </source>
</evidence>
<name>A0A926EIR9_9FIRM</name>
<dbReference type="GO" id="GO:0008233">
    <property type="term" value="F:peptidase activity"/>
    <property type="evidence" value="ECO:0007669"/>
    <property type="project" value="InterPro"/>
</dbReference>
<proteinExistence type="predicted"/>
<accession>A0A926EIR9</accession>
<dbReference type="PANTHER" id="PTHR34385">
    <property type="entry name" value="D-ALANYL-D-ALANINE CARBOXYPEPTIDASE"/>
    <property type="match status" value="1"/>
</dbReference>
<reference evidence="2" key="1">
    <citation type="submission" date="2020-08" db="EMBL/GenBank/DDBJ databases">
        <title>Genome public.</title>
        <authorList>
            <person name="Liu C."/>
            <person name="Sun Q."/>
        </authorList>
    </citation>
    <scope>NUCLEOTIDE SEQUENCE</scope>
    <source>
        <strain evidence="2">NSJ-12</strain>
    </source>
</reference>
<dbReference type="InterPro" id="IPR003709">
    <property type="entry name" value="VanY-like_core_dom"/>
</dbReference>
<protein>
    <submittedName>
        <fullName evidence="2">M15 family metallopeptidase</fullName>
    </submittedName>
</protein>
<dbReference type="Gene3D" id="3.30.1380.10">
    <property type="match status" value="1"/>
</dbReference>
<evidence type="ECO:0000259" key="1">
    <source>
        <dbReference type="Pfam" id="PF02557"/>
    </source>
</evidence>
<evidence type="ECO:0000313" key="2">
    <source>
        <dbReference type="EMBL" id="MBC8579315.1"/>
    </source>
</evidence>
<organism evidence="2 3">
    <name type="scientific">Zhenhengia yiwuensis</name>
    <dbReference type="NCBI Taxonomy" id="2763666"/>
    <lineage>
        <taxon>Bacteria</taxon>
        <taxon>Bacillati</taxon>
        <taxon>Bacillota</taxon>
        <taxon>Clostridia</taxon>
        <taxon>Lachnospirales</taxon>
        <taxon>Lachnospiraceae</taxon>
        <taxon>Zhenhengia</taxon>
    </lineage>
</organism>
<dbReference type="InterPro" id="IPR058193">
    <property type="entry name" value="VanY/YodJ_core_dom"/>
</dbReference>
<dbReference type="InterPro" id="IPR009045">
    <property type="entry name" value="Zn_M74/Hedgehog-like"/>
</dbReference>